<evidence type="ECO:0000256" key="2">
    <source>
        <dbReference type="SAM" id="Phobius"/>
    </source>
</evidence>
<feature type="transmembrane region" description="Helical" evidence="2">
    <location>
        <begin position="168"/>
        <end position="191"/>
    </location>
</feature>
<feature type="transmembrane region" description="Helical" evidence="2">
    <location>
        <begin position="258"/>
        <end position="279"/>
    </location>
</feature>
<proteinExistence type="predicted"/>
<keyword evidence="2" id="KW-0472">Membrane</keyword>
<organism evidence="3 4">
    <name type="scientific">Dichomitus squalens</name>
    <dbReference type="NCBI Taxonomy" id="114155"/>
    <lineage>
        <taxon>Eukaryota</taxon>
        <taxon>Fungi</taxon>
        <taxon>Dikarya</taxon>
        <taxon>Basidiomycota</taxon>
        <taxon>Agaricomycotina</taxon>
        <taxon>Agaricomycetes</taxon>
        <taxon>Polyporales</taxon>
        <taxon>Polyporaceae</taxon>
        <taxon>Dichomitus</taxon>
    </lineage>
</organism>
<dbReference type="EMBL" id="ML145136">
    <property type="protein sequence ID" value="TBU57512.1"/>
    <property type="molecule type" value="Genomic_DNA"/>
</dbReference>
<keyword evidence="2" id="KW-1133">Transmembrane helix</keyword>
<keyword evidence="2" id="KW-0812">Transmembrane</keyword>
<evidence type="ECO:0000256" key="1">
    <source>
        <dbReference type="SAM" id="MobiDB-lite"/>
    </source>
</evidence>
<dbReference type="InterPro" id="IPR045338">
    <property type="entry name" value="DUF6535"/>
</dbReference>
<keyword evidence="4" id="KW-1185">Reference proteome</keyword>
<gene>
    <name evidence="3" type="ORF">BD310DRAFT_949373</name>
</gene>
<name>A0A4Q9PSU0_9APHY</name>
<feature type="region of interest" description="Disordered" evidence="1">
    <location>
        <begin position="664"/>
        <end position="687"/>
    </location>
</feature>
<dbReference type="AlphaFoldDB" id="A0A4Q9PSU0"/>
<accession>A0A4Q9PSU0</accession>
<sequence>MDGATVNGAERNVPLAGTTARSNSNQPWLEFGLLVDEDHPQDEWSLPGPKQLHEEIAKQYSEDQKAKAWSDAAEAVKTYSDEMINRWSREMDTLLVYAGLFSAVLTAFNVQSYQSLQSSSTDTTNALLRRISTQLDSFSINPSFVNSTRQSTSFDDARPPFRAPASAVWINALWFSSLVCSLAAASIALMVKQWLHELESGVSGSSRETGRRRQYRLDGILKWRVGAIVVVIPILLQLALVLFLAGLIILLWTLHGTVAAIATSLVGALFIFQFTVTILPSYHLDCCFLSPQALAIYSVVRPLHNTTLALLQHLSRLWTRSERPSFWHSDASDLSTLRALKKRIISFCNSRREMPPWRGQEHLVIASARTSSALDRRMAIMACKTTFTFEHLKDVEVIFSSLSPNEVAGYVRDVWDLYKRRQATGLASYQVTRSVMHLLLHALRHMLTVGPDARDEEWERTVKWIVEHHSPLPTFQPTSMDLQLTTFSILATHDSVAGSLALSKVRYHTGLKWSCSYSTIRNVMVMAELQMQRHRNIGEDPSASLYTYLQAFQIAIRGIVLVVSENSPVTPPPTSAQVDTILSHARDILVSFESLLRSQHWEGLQDTMPDEWKHSGPFLHFLSLWLEQFAILPLTTLANRSRHSKLVTEGLLEALEDAWARAQAGYPPQSAPPETGQTRVPSNSASAMGRIERELETLRAYVVYQRTFQ</sequence>
<evidence type="ECO:0000313" key="4">
    <source>
        <dbReference type="Proteomes" id="UP000292082"/>
    </source>
</evidence>
<feature type="transmembrane region" description="Helical" evidence="2">
    <location>
        <begin position="221"/>
        <end position="252"/>
    </location>
</feature>
<evidence type="ECO:0000313" key="3">
    <source>
        <dbReference type="EMBL" id="TBU57512.1"/>
    </source>
</evidence>
<feature type="compositionally biased region" description="Polar residues" evidence="1">
    <location>
        <begin position="675"/>
        <end position="686"/>
    </location>
</feature>
<dbReference type="Pfam" id="PF20153">
    <property type="entry name" value="DUF6535"/>
    <property type="match status" value="1"/>
</dbReference>
<feature type="region of interest" description="Disordered" evidence="1">
    <location>
        <begin position="1"/>
        <end position="21"/>
    </location>
</feature>
<dbReference type="Proteomes" id="UP000292082">
    <property type="component" value="Unassembled WGS sequence"/>
</dbReference>
<protein>
    <submittedName>
        <fullName evidence="3">Uncharacterized protein</fullName>
    </submittedName>
</protein>
<reference evidence="3 4" key="1">
    <citation type="submission" date="2019-01" db="EMBL/GenBank/DDBJ databases">
        <title>Draft genome sequences of three monokaryotic isolates of the white-rot basidiomycete fungus Dichomitus squalens.</title>
        <authorList>
            <consortium name="DOE Joint Genome Institute"/>
            <person name="Lopez S.C."/>
            <person name="Andreopoulos B."/>
            <person name="Pangilinan J."/>
            <person name="Lipzen A."/>
            <person name="Riley R."/>
            <person name="Ahrendt S."/>
            <person name="Ng V."/>
            <person name="Barry K."/>
            <person name="Daum C."/>
            <person name="Grigoriev I.V."/>
            <person name="Hilden K.S."/>
            <person name="Makela M.R."/>
            <person name="de Vries R.P."/>
        </authorList>
    </citation>
    <scope>NUCLEOTIDE SEQUENCE [LARGE SCALE GENOMIC DNA]</scope>
    <source>
        <strain evidence="3 4">CBS 464.89</strain>
    </source>
</reference>